<feature type="domain" description="RecJ OB" evidence="9">
    <location>
        <begin position="453"/>
        <end position="554"/>
    </location>
</feature>
<dbReference type="Pfam" id="PF17768">
    <property type="entry name" value="RecJ_OB"/>
    <property type="match status" value="1"/>
</dbReference>
<reference evidence="10 11" key="1">
    <citation type="journal article" date="2015" name="Genome Announc.">
        <title>Expanding the biotechnology potential of lactobacilli through comparative genomics of 213 strains and associated genera.</title>
        <authorList>
            <person name="Sun Z."/>
            <person name="Harris H.M."/>
            <person name="McCann A."/>
            <person name="Guo C."/>
            <person name="Argimon S."/>
            <person name="Zhang W."/>
            <person name="Yang X."/>
            <person name="Jeffery I.B."/>
            <person name="Cooney J.C."/>
            <person name="Kagawa T.F."/>
            <person name="Liu W."/>
            <person name="Song Y."/>
            <person name="Salvetti E."/>
            <person name="Wrobel A."/>
            <person name="Rasinkangas P."/>
            <person name="Parkhill J."/>
            <person name="Rea M.C."/>
            <person name="O'Sullivan O."/>
            <person name="Ritari J."/>
            <person name="Douillard F.P."/>
            <person name="Paul Ross R."/>
            <person name="Yang R."/>
            <person name="Briner A.E."/>
            <person name="Felis G.E."/>
            <person name="de Vos W.M."/>
            <person name="Barrangou R."/>
            <person name="Klaenhammer T.R."/>
            <person name="Caufield P.W."/>
            <person name="Cui Y."/>
            <person name="Zhang H."/>
            <person name="O'Toole P.W."/>
        </authorList>
    </citation>
    <scope>NUCLEOTIDE SEQUENCE [LARGE SCALE GENOMIC DNA]</scope>
    <source>
        <strain evidence="10 11">DSM 15945</strain>
    </source>
</reference>
<dbReference type="InterPro" id="IPR038763">
    <property type="entry name" value="DHH_sf"/>
</dbReference>
<evidence type="ECO:0000256" key="1">
    <source>
        <dbReference type="ARBA" id="ARBA00005915"/>
    </source>
</evidence>
<dbReference type="Pfam" id="PF01368">
    <property type="entry name" value="DHH"/>
    <property type="match status" value="1"/>
</dbReference>
<dbReference type="InterPro" id="IPR041122">
    <property type="entry name" value="RecJ_OB"/>
</dbReference>
<evidence type="ECO:0000313" key="11">
    <source>
        <dbReference type="Proteomes" id="UP000051922"/>
    </source>
</evidence>
<keyword evidence="11" id="KW-1185">Reference proteome</keyword>
<dbReference type="InterPro" id="IPR018779">
    <property type="entry name" value="RecJ_C"/>
</dbReference>
<dbReference type="Pfam" id="PF02272">
    <property type="entry name" value="DHHA1"/>
    <property type="match status" value="1"/>
</dbReference>
<gene>
    <name evidence="10" type="ORF">FC50_GL001532</name>
</gene>
<dbReference type="InterPro" id="IPR003156">
    <property type="entry name" value="DHHA1_dom"/>
</dbReference>
<dbReference type="Pfam" id="PF10141">
    <property type="entry name" value="ssDNA-exonuc_C"/>
    <property type="match status" value="1"/>
</dbReference>
<evidence type="ECO:0000256" key="4">
    <source>
        <dbReference type="ARBA" id="ARBA00022801"/>
    </source>
</evidence>
<dbReference type="NCBIfam" id="TIGR00644">
    <property type="entry name" value="recJ"/>
    <property type="match status" value="1"/>
</dbReference>
<evidence type="ECO:0000259" key="9">
    <source>
        <dbReference type="Pfam" id="PF17768"/>
    </source>
</evidence>
<dbReference type="InterPro" id="IPR004610">
    <property type="entry name" value="RecJ"/>
</dbReference>
<evidence type="ECO:0000259" key="6">
    <source>
        <dbReference type="Pfam" id="PF01368"/>
    </source>
</evidence>
<protein>
    <recommendedName>
        <fullName evidence="2">Single-stranded-DNA-specific exonuclease RecJ</fullName>
    </recommendedName>
</protein>
<evidence type="ECO:0000256" key="5">
    <source>
        <dbReference type="ARBA" id="ARBA00022839"/>
    </source>
</evidence>
<dbReference type="Gene3D" id="3.10.310.30">
    <property type="match status" value="1"/>
</dbReference>
<dbReference type="PANTHER" id="PTHR30255">
    <property type="entry name" value="SINGLE-STRANDED-DNA-SPECIFIC EXONUCLEASE RECJ"/>
    <property type="match status" value="1"/>
</dbReference>
<evidence type="ECO:0000313" key="10">
    <source>
        <dbReference type="EMBL" id="KRL85376.1"/>
    </source>
</evidence>
<dbReference type="PATRIC" id="fig|1423783.4.peg.1576"/>
<dbReference type="InterPro" id="IPR051673">
    <property type="entry name" value="SSDNA_exonuclease_RecJ"/>
</dbReference>
<evidence type="ECO:0000256" key="3">
    <source>
        <dbReference type="ARBA" id="ARBA00022722"/>
    </source>
</evidence>
<dbReference type="GO" id="GO:0006281">
    <property type="term" value="P:DNA repair"/>
    <property type="evidence" value="ECO:0007669"/>
    <property type="project" value="InterPro"/>
</dbReference>
<dbReference type="STRING" id="1423783.FC50_GL001532"/>
<feature type="domain" description="Single-stranded-DNA-specific exonuclease RecJ C-terminal" evidence="8">
    <location>
        <begin position="561"/>
        <end position="750"/>
    </location>
</feature>
<dbReference type="Gene3D" id="3.90.1640.30">
    <property type="match status" value="1"/>
</dbReference>
<dbReference type="GO" id="GO:0003676">
    <property type="term" value="F:nucleic acid binding"/>
    <property type="evidence" value="ECO:0007669"/>
    <property type="project" value="InterPro"/>
</dbReference>
<dbReference type="InterPro" id="IPR001667">
    <property type="entry name" value="DDH_dom"/>
</dbReference>
<dbReference type="GO" id="GO:0008409">
    <property type="term" value="F:5'-3' exonuclease activity"/>
    <property type="evidence" value="ECO:0007669"/>
    <property type="project" value="InterPro"/>
</dbReference>
<proteinExistence type="inferred from homology"/>
<dbReference type="AlphaFoldDB" id="A0A0R1TVM3"/>
<keyword evidence="4" id="KW-0378">Hydrolase</keyword>
<accession>A0A0R1TVM3</accession>
<keyword evidence="5 10" id="KW-0269">Exonuclease</keyword>
<evidence type="ECO:0000259" key="7">
    <source>
        <dbReference type="Pfam" id="PF02272"/>
    </source>
</evidence>
<dbReference type="SUPFAM" id="SSF64182">
    <property type="entry name" value="DHH phosphoesterases"/>
    <property type="match status" value="1"/>
</dbReference>
<keyword evidence="3" id="KW-0540">Nuclease</keyword>
<comment type="caution">
    <text evidence="10">The sequence shown here is derived from an EMBL/GenBank/DDBJ whole genome shotgun (WGS) entry which is preliminary data.</text>
</comment>
<dbReference type="Proteomes" id="UP000051922">
    <property type="component" value="Unassembled WGS sequence"/>
</dbReference>
<dbReference type="EMBL" id="AZFJ01000052">
    <property type="protein sequence ID" value="KRL85376.1"/>
    <property type="molecule type" value="Genomic_DNA"/>
</dbReference>
<feature type="domain" description="DDH" evidence="6">
    <location>
        <begin position="82"/>
        <end position="225"/>
    </location>
</feature>
<sequence>MSGKYDWQLLPQAEPAEIKRVAQELGVTPLLANILVQRGITDADAWANFTQPELSRLHDPMLMHDMGKAVARITAAIENGEHITIYGDYDVDGITSATIMKEALESIGADPEVYIPNRFTDGYGPNLAAYQRLANAGTQLLITTDNGIAGAEPIAWAMANGMDVVVTDHHELAPTLPEAVAVVHPRYPGSEYPFGQLSGAGVALKVATALLGEVPVESIDLAALGAVADVVSLTDENRIFVQVGLQMMRNNPRVGLAALMEAAGVDPATVNEITIGFALAPRLNAIGRMGDATEGVTLLSTFDEDEAKLLAGKINQTNSERQALVKSIYAEASAMARDDQHRGLAALVLAHPDWHQGVLGIVASRIVEDTGKPTVILSIDPASGAAKGSGRSVAGYNLFDGLNASRDLMTHFGGHAMAAGLSLPVDQVAALQEALAKDAAGANIGTPKLAIAAQVDVQDLTMDAYRELRRLAPFGEGNLEPSFALNTSAVDDVAQMGADKSHLRFRVGGSIRAVDFGAGDLAEGLSAAQKVKVAFHLATNTYKGNTSLQLMVQDIQMQSDQVIDMRMPQLTQSQVAGAHTYVFFNPRLAKQLTQRLQFGGPTVMANQLTTGTTDVVLVDLPSSEAELAATVQRVDLPVGALFFAPAKQILAIPSRNEFGAVLRFLGAHPRFDKHQLPMVARATHLDTSQVIFAVQVFLQLKFVTIDDGVFISTVSHPQKQALEDAPVYQERVAQLGLARRLRTASRADLRATLLRYRQEL</sequence>
<name>A0A0R1TVM3_9LACO</name>
<feature type="domain" description="DHHA1" evidence="7">
    <location>
        <begin position="347"/>
        <end position="436"/>
    </location>
</feature>
<evidence type="ECO:0000256" key="2">
    <source>
        <dbReference type="ARBA" id="ARBA00019841"/>
    </source>
</evidence>
<dbReference type="GO" id="GO:0006310">
    <property type="term" value="P:DNA recombination"/>
    <property type="evidence" value="ECO:0007669"/>
    <property type="project" value="InterPro"/>
</dbReference>
<evidence type="ECO:0000259" key="8">
    <source>
        <dbReference type="Pfam" id="PF10141"/>
    </source>
</evidence>
<dbReference type="PANTHER" id="PTHR30255:SF2">
    <property type="entry name" value="SINGLE-STRANDED-DNA-SPECIFIC EXONUCLEASE RECJ"/>
    <property type="match status" value="1"/>
</dbReference>
<organism evidence="10 11">
    <name type="scientific">Lacticaseibacillus pantheris DSM 15945 = JCM 12539 = NBRC 106106</name>
    <dbReference type="NCBI Taxonomy" id="1423783"/>
    <lineage>
        <taxon>Bacteria</taxon>
        <taxon>Bacillati</taxon>
        <taxon>Bacillota</taxon>
        <taxon>Bacilli</taxon>
        <taxon>Lactobacillales</taxon>
        <taxon>Lactobacillaceae</taxon>
        <taxon>Lacticaseibacillus</taxon>
    </lineage>
</organism>
<comment type="similarity">
    <text evidence="1">Belongs to the RecJ family.</text>
</comment>